<evidence type="ECO:0008006" key="5">
    <source>
        <dbReference type="Google" id="ProtNLM"/>
    </source>
</evidence>
<comment type="similarity">
    <text evidence="2">Belongs to the short-chain dehydrogenases/reductases (SDR) family.</text>
</comment>
<dbReference type="AlphaFoldDB" id="A0A7R9Q2K6"/>
<organism evidence="3">
    <name type="scientific">Medioppia subpectinata</name>
    <dbReference type="NCBI Taxonomy" id="1979941"/>
    <lineage>
        <taxon>Eukaryota</taxon>
        <taxon>Metazoa</taxon>
        <taxon>Ecdysozoa</taxon>
        <taxon>Arthropoda</taxon>
        <taxon>Chelicerata</taxon>
        <taxon>Arachnida</taxon>
        <taxon>Acari</taxon>
        <taxon>Acariformes</taxon>
        <taxon>Sarcoptiformes</taxon>
        <taxon>Oribatida</taxon>
        <taxon>Brachypylina</taxon>
        <taxon>Oppioidea</taxon>
        <taxon>Oppiidae</taxon>
        <taxon>Medioppia</taxon>
    </lineage>
</organism>
<evidence type="ECO:0000313" key="3">
    <source>
        <dbReference type="EMBL" id="CAD7629112.1"/>
    </source>
</evidence>
<evidence type="ECO:0000256" key="1">
    <source>
        <dbReference type="ARBA" id="ARBA00023002"/>
    </source>
</evidence>
<dbReference type="EMBL" id="OC861029">
    <property type="protein sequence ID" value="CAD7629112.1"/>
    <property type="molecule type" value="Genomic_DNA"/>
</dbReference>
<dbReference type="PANTHER" id="PTHR43157">
    <property type="entry name" value="PHOSPHATIDYLINOSITOL-GLYCAN BIOSYNTHESIS CLASS F PROTEIN-RELATED"/>
    <property type="match status" value="1"/>
</dbReference>
<name>A0A7R9Q2K6_9ACAR</name>
<keyword evidence="1" id="KW-0560">Oxidoreductase</keyword>
<dbReference type="InterPro" id="IPR036291">
    <property type="entry name" value="NAD(P)-bd_dom_sf"/>
</dbReference>
<protein>
    <recommendedName>
        <fullName evidence="5">Retinol dehydrogenase 11</fullName>
    </recommendedName>
</protein>
<gene>
    <name evidence="3" type="ORF">OSB1V03_LOCUS9529</name>
</gene>
<dbReference type="Pfam" id="PF00106">
    <property type="entry name" value="adh_short"/>
    <property type="match status" value="1"/>
</dbReference>
<dbReference type="PRINTS" id="PR00081">
    <property type="entry name" value="GDHRDH"/>
</dbReference>
<dbReference type="InterPro" id="IPR002347">
    <property type="entry name" value="SDR_fam"/>
</dbReference>
<dbReference type="CDD" id="cd05327">
    <property type="entry name" value="retinol-DH_like_SDR_c_like"/>
    <property type="match status" value="1"/>
</dbReference>
<dbReference type="SUPFAM" id="SSF51735">
    <property type="entry name" value="NAD(P)-binding Rossmann-fold domains"/>
    <property type="match status" value="1"/>
</dbReference>
<dbReference type="PRINTS" id="PR00080">
    <property type="entry name" value="SDRFAMILY"/>
</dbReference>
<dbReference type="EMBL" id="CAJPIZ010006454">
    <property type="protein sequence ID" value="CAG2109542.1"/>
    <property type="molecule type" value="Genomic_DNA"/>
</dbReference>
<dbReference type="PANTHER" id="PTHR43157:SF31">
    <property type="entry name" value="PHOSPHATIDYLINOSITOL-GLYCAN BIOSYNTHESIS CLASS F PROTEIN"/>
    <property type="match status" value="1"/>
</dbReference>
<dbReference type="Proteomes" id="UP000759131">
    <property type="component" value="Unassembled WGS sequence"/>
</dbReference>
<evidence type="ECO:0000256" key="2">
    <source>
        <dbReference type="RuleBase" id="RU000363"/>
    </source>
</evidence>
<reference evidence="3" key="1">
    <citation type="submission" date="2020-11" db="EMBL/GenBank/DDBJ databases">
        <authorList>
            <person name="Tran Van P."/>
        </authorList>
    </citation>
    <scope>NUCLEOTIDE SEQUENCE</scope>
</reference>
<evidence type="ECO:0000313" key="4">
    <source>
        <dbReference type="Proteomes" id="UP000759131"/>
    </source>
</evidence>
<keyword evidence="4" id="KW-1185">Reference proteome</keyword>
<dbReference type="Gene3D" id="3.40.50.720">
    <property type="entry name" value="NAD(P)-binding Rossmann-like Domain"/>
    <property type="match status" value="1"/>
</dbReference>
<sequence length="333" mass="37481">MAIQKYLDIAKYMWRMALILIYEFTTNYFDWRRRVTSDKNLNGQVVVITGANTGIGKATAHQLTLRDATVYIGCRDQKKGEAAVKDILSLNPKANIKLLSLDLSSLTSVRKCAEELSGLETKVDILINNAGLGGCPESQTEDGFEMQIGTNHLGHFLFTLHLIPLLKKAPAGRIVNVSSEGHNFGKIHLDNINLRNGEYNNILAYGQSKLANVLFSRELAKRLRHSNINTYCVHPGSIHTEFNRHMDKSTSKEGVRAAIMGWFNHNLLLTPLMGSQTTLYCALEDEIADETGYYYNNCRRVDHMIPEANDDRTAKSLWVLSCDLVKLEDHLRI</sequence>
<proteinExistence type="inferred from homology"/>
<accession>A0A7R9Q2K6</accession>
<dbReference type="OrthoDB" id="191139at2759"/>
<dbReference type="GO" id="GO:0016491">
    <property type="term" value="F:oxidoreductase activity"/>
    <property type="evidence" value="ECO:0007669"/>
    <property type="project" value="UniProtKB-KW"/>
</dbReference>